<dbReference type="PANTHER" id="PTHR42718">
    <property type="entry name" value="MAJOR FACILITATOR SUPERFAMILY MULTIDRUG TRANSPORTER MFSC"/>
    <property type="match status" value="1"/>
</dbReference>
<dbReference type="EMBL" id="JBHLVX010000050">
    <property type="protein sequence ID" value="MFC0268864.1"/>
    <property type="molecule type" value="Genomic_DNA"/>
</dbReference>
<protein>
    <submittedName>
        <fullName evidence="10">DHA2 family efflux MFS transporter permease subunit</fullName>
    </submittedName>
</protein>
<dbReference type="Gene3D" id="1.20.1720.10">
    <property type="entry name" value="Multidrug resistance protein D"/>
    <property type="match status" value="1"/>
</dbReference>
<comment type="similarity">
    <text evidence="2">Belongs to the major facilitator superfamily. EmrB family.</text>
</comment>
<evidence type="ECO:0000256" key="2">
    <source>
        <dbReference type="ARBA" id="ARBA00008537"/>
    </source>
</evidence>
<feature type="transmembrane region" description="Helical" evidence="8">
    <location>
        <begin position="308"/>
        <end position="328"/>
    </location>
</feature>
<dbReference type="InterPro" id="IPR004638">
    <property type="entry name" value="EmrB-like"/>
</dbReference>
<comment type="subcellular location">
    <subcellularLocation>
        <location evidence="1">Cell membrane</location>
        <topology evidence="1">Multi-pass membrane protein</topology>
    </subcellularLocation>
</comment>
<dbReference type="Pfam" id="PF07690">
    <property type="entry name" value="MFS_1"/>
    <property type="match status" value="1"/>
</dbReference>
<dbReference type="Proteomes" id="UP001589814">
    <property type="component" value="Unassembled WGS sequence"/>
</dbReference>
<feature type="transmembrane region" description="Helical" evidence="8">
    <location>
        <begin position="117"/>
        <end position="137"/>
    </location>
</feature>
<dbReference type="NCBIfam" id="TIGR00711">
    <property type="entry name" value="efflux_EmrB"/>
    <property type="match status" value="1"/>
</dbReference>
<feature type="transmembrane region" description="Helical" evidence="8">
    <location>
        <begin position="174"/>
        <end position="196"/>
    </location>
</feature>
<feature type="transmembrane region" description="Helical" evidence="8">
    <location>
        <begin position="340"/>
        <end position="357"/>
    </location>
</feature>
<feature type="transmembrane region" description="Helical" evidence="8">
    <location>
        <begin position="149"/>
        <end position="168"/>
    </location>
</feature>
<dbReference type="Gene3D" id="1.20.1250.20">
    <property type="entry name" value="MFS general substrate transporter like domains"/>
    <property type="match status" value="1"/>
</dbReference>
<gene>
    <name evidence="10" type="ORF">ACFFHW_12865</name>
</gene>
<keyword evidence="4" id="KW-1003">Cell membrane</keyword>
<keyword evidence="11" id="KW-1185">Reference proteome</keyword>
<evidence type="ECO:0000256" key="8">
    <source>
        <dbReference type="SAM" id="Phobius"/>
    </source>
</evidence>
<dbReference type="PANTHER" id="PTHR42718:SF9">
    <property type="entry name" value="MAJOR FACILITATOR SUPERFAMILY MULTIDRUG TRANSPORTER MFSC"/>
    <property type="match status" value="1"/>
</dbReference>
<feature type="transmembrane region" description="Helical" evidence="8">
    <location>
        <begin position="208"/>
        <end position="227"/>
    </location>
</feature>
<dbReference type="RefSeq" id="WP_019950716.1">
    <property type="nucleotide sequence ID" value="NZ_JBHLVX010000050.1"/>
</dbReference>
<evidence type="ECO:0000256" key="1">
    <source>
        <dbReference type="ARBA" id="ARBA00004651"/>
    </source>
</evidence>
<dbReference type="SUPFAM" id="SSF103473">
    <property type="entry name" value="MFS general substrate transporter"/>
    <property type="match status" value="1"/>
</dbReference>
<evidence type="ECO:0000256" key="6">
    <source>
        <dbReference type="ARBA" id="ARBA00022989"/>
    </source>
</evidence>
<comment type="caution">
    <text evidence="10">The sequence shown here is derived from an EMBL/GenBank/DDBJ whole genome shotgun (WGS) entry which is preliminary data.</text>
</comment>
<feature type="transmembrane region" description="Helical" evidence="8">
    <location>
        <begin position="17"/>
        <end position="40"/>
    </location>
</feature>
<organism evidence="10 11">
    <name type="scientific">Kushneria aurantia</name>
    <dbReference type="NCBI Taxonomy" id="504092"/>
    <lineage>
        <taxon>Bacteria</taxon>
        <taxon>Pseudomonadati</taxon>
        <taxon>Pseudomonadota</taxon>
        <taxon>Gammaproteobacteria</taxon>
        <taxon>Oceanospirillales</taxon>
        <taxon>Halomonadaceae</taxon>
        <taxon>Kushneria</taxon>
    </lineage>
</organism>
<feature type="transmembrane region" description="Helical" evidence="8">
    <location>
        <begin position="377"/>
        <end position="396"/>
    </location>
</feature>
<evidence type="ECO:0000259" key="9">
    <source>
        <dbReference type="PROSITE" id="PS50850"/>
    </source>
</evidence>
<feature type="transmembrane region" description="Helical" evidence="8">
    <location>
        <begin position="60"/>
        <end position="81"/>
    </location>
</feature>
<keyword evidence="7 8" id="KW-0472">Membrane</keyword>
<accession>A0ABV6G5C2</accession>
<feature type="transmembrane region" description="Helical" evidence="8">
    <location>
        <begin position="88"/>
        <end position="111"/>
    </location>
</feature>
<dbReference type="PROSITE" id="PS50850">
    <property type="entry name" value="MFS"/>
    <property type="match status" value="1"/>
</dbReference>
<proteinExistence type="inferred from homology"/>
<reference evidence="10 11" key="1">
    <citation type="submission" date="2024-09" db="EMBL/GenBank/DDBJ databases">
        <authorList>
            <person name="Sun Q."/>
            <person name="Mori K."/>
        </authorList>
    </citation>
    <scope>NUCLEOTIDE SEQUENCE [LARGE SCALE GENOMIC DNA]</scope>
    <source>
        <strain evidence="10 11">CCM 7415</strain>
    </source>
</reference>
<dbReference type="InterPro" id="IPR020846">
    <property type="entry name" value="MFS_dom"/>
</dbReference>
<evidence type="ECO:0000256" key="7">
    <source>
        <dbReference type="ARBA" id="ARBA00023136"/>
    </source>
</evidence>
<evidence type="ECO:0000256" key="4">
    <source>
        <dbReference type="ARBA" id="ARBA00022475"/>
    </source>
</evidence>
<evidence type="ECO:0000256" key="3">
    <source>
        <dbReference type="ARBA" id="ARBA00022448"/>
    </source>
</evidence>
<feature type="domain" description="Major facilitator superfamily (MFS) profile" evidence="9">
    <location>
        <begin position="22"/>
        <end position="508"/>
    </location>
</feature>
<feature type="transmembrane region" description="Helical" evidence="8">
    <location>
        <begin position="486"/>
        <end position="504"/>
    </location>
</feature>
<name>A0ABV6G5C2_9GAMM</name>
<keyword evidence="5 8" id="KW-0812">Transmembrane</keyword>
<dbReference type="CDD" id="cd17503">
    <property type="entry name" value="MFS_LmrB_MDR_like"/>
    <property type="match status" value="1"/>
</dbReference>
<evidence type="ECO:0000313" key="10">
    <source>
        <dbReference type="EMBL" id="MFC0268864.1"/>
    </source>
</evidence>
<keyword evidence="6 8" id="KW-1133">Transmembrane helix</keyword>
<keyword evidence="3" id="KW-0813">Transport</keyword>
<dbReference type="InterPro" id="IPR036259">
    <property type="entry name" value="MFS_trans_sf"/>
</dbReference>
<evidence type="ECO:0000313" key="11">
    <source>
        <dbReference type="Proteomes" id="UP001589814"/>
    </source>
</evidence>
<evidence type="ECO:0000256" key="5">
    <source>
        <dbReference type="ARBA" id="ARBA00022692"/>
    </source>
</evidence>
<dbReference type="InterPro" id="IPR011701">
    <property type="entry name" value="MFS"/>
</dbReference>
<sequence length="510" mass="55372">MASESAARQPPPPLSGAILAIASVALALAVFMNVLDVSIANVSIPTLAGDLGVSANQGTWVITVFAVCNAITVPISGWLARRFGQVRLFVSCILLFTLASWLCGFAVSFPMLLACRAFQGAVAGPMIPMSQSLLLSCYPREKRGTANGIFGMTAVVGPVAGPILGGWITDNISWPWIFYINVPIGLIIAPLCWFLLKDRETPTRREPLDVIGLALLIIGVGSLQIMLDQGNDKGWFQSGYIVTLAVIAVVFLIYLVIWELTAERPVVDLTLFRDRNFTIATLVLCLGYMVFFGAIVLLPLWLQTGLSYTPTWAGLATAALGIMGVVASPIAGRLSDKMDARILVTIGFAIFAATSFYVSNSSTQIPFVDIFLPRLPWGIGTALFFIPLLSIAFSSLPHEEVASASGLLNFLRQLSLGFGTSFTTTLWDHRTSFHDHRLTEHATVFDPATRQWLEQLQALGMSDAQSHQMLARTISNQALVMSTNDLFYLSGWVFAGLMLLIWIARPAKSH</sequence>
<feature type="transmembrane region" description="Helical" evidence="8">
    <location>
        <begin position="279"/>
        <end position="302"/>
    </location>
</feature>
<feature type="transmembrane region" description="Helical" evidence="8">
    <location>
        <begin position="239"/>
        <end position="258"/>
    </location>
</feature>